<protein>
    <recommendedName>
        <fullName evidence="4">Large ribosomal subunit assembly factor BipA</fullName>
        <ecNumber evidence="4">3.6.5.-</ecNumber>
    </recommendedName>
    <alternativeName>
        <fullName evidence="4">GTP-binding protein BipA</fullName>
    </alternativeName>
</protein>
<keyword evidence="1 4" id="KW-0547">Nucleotide-binding</keyword>
<dbReference type="InterPro" id="IPR000640">
    <property type="entry name" value="EFG_V-like"/>
</dbReference>
<sequence length="604" mass="66995">MKNIRNIAIIAHVDHGKTTLVDRLLQQSGMLNSRAAPVERALDSNDQERERGITILAKTTAIIWQETRINIVDTPGHADFGGEVERILSMVDSVLLLVDAVEGPMPQTRFVTQKAFACGLRPIVVINKIDRHGARPHWVLDQTFDLFDRLGATDEQLDFPIVYASALHGYATLDADVQGKDMTALLHAIITHVPAPESDPDGPFQMQVSTLDYSSYVGAIGIGRIRRGSVYTNMPITVLDRDGQKRPARVLQVLRSEGLSRIEVPSAHAGDIVAITGVDALRVSDTLCQPDLVEALPPLTVDEPTVSMTFQVNDSPFAGRDGKYLTSRQIRERLNRELIHNVALSVEDTEHPDRFLVSGRGELHLSVFIETMRREGFELAVGRPHVIMKTIQGNICEPWEQLTVDIEESHQGRVMETLGIRKGELSNILPDGKGRVRLDYTIPSRGLIGFRTEFMTATSGSGLLYHSFFRYLAAVPGEIGRNRNGVLIANGAGVSLGYALFNLQERGRLLIGPKEEVYEGMIVGLHTRSNDLVVNPLKAKQLTNIRAAGSDENIILTPPIRLTLEQALEFIEDDELVELTPKHIRVRKKLLKEYQRKRAARAAA</sequence>
<keyword evidence="4" id="KW-0694">RNA-binding</keyword>
<dbReference type="FunFam" id="2.40.50.250:FF:000001">
    <property type="entry name" value="GTP-binding protein TypA"/>
    <property type="match status" value="1"/>
</dbReference>
<dbReference type="GO" id="GO:0019843">
    <property type="term" value="F:rRNA binding"/>
    <property type="evidence" value="ECO:0007669"/>
    <property type="project" value="UniProtKB-KW"/>
</dbReference>
<dbReference type="EMBL" id="CAADFO010000001">
    <property type="protein sequence ID" value="VFK22089.1"/>
    <property type="molecule type" value="Genomic_DNA"/>
</dbReference>
<keyword evidence="4" id="KW-0699">rRNA-binding</keyword>
<dbReference type="Gene3D" id="2.40.50.250">
    <property type="entry name" value="bipa protein"/>
    <property type="match status" value="1"/>
</dbReference>
<dbReference type="Gene3D" id="3.30.70.240">
    <property type="match status" value="1"/>
</dbReference>
<dbReference type="InterPro" id="IPR047041">
    <property type="entry name" value="BipA_GTP-bd_dom"/>
</dbReference>
<evidence type="ECO:0000259" key="5">
    <source>
        <dbReference type="PROSITE" id="PS51722"/>
    </source>
</evidence>
<keyword evidence="4" id="KW-0378">Hydrolase</keyword>
<dbReference type="GO" id="GO:0000027">
    <property type="term" value="P:ribosomal large subunit assembly"/>
    <property type="evidence" value="ECO:0007669"/>
    <property type="project" value="UniProtKB-UniRule"/>
</dbReference>
<feature type="binding site" evidence="4">
    <location>
        <begin position="14"/>
        <end position="19"/>
    </location>
    <ligand>
        <name>GTP</name>
        <dbReference type="ChEBI" id="CHEBI:37565"/>
    </ligand>
</feature>
<dbReference type="GO" id="GO:0043022">
    <property type="term" value="F:ribosome binding"/>
    <property type="evidence" value="ECO:0007669"/>
    <property type="project" value="UniProtKB-UniRule"/>
</dbReference>
<dbReference type="InterPro" id="IPR047042">
    <property type="entry name" value="BipA_II"/>
</dbReference>
<dbReference type="Gene3D" id="2.40.30.10">
    <property type="entry name" value="Translation factors"/>
    <property type="match status" value="1"/>
</dbReference>
<dbReference type="NCBIfam" id="TIGR00231">
    <property type="entry name" value="small_GTP"/>
    <property type="match status" value="1"/>
</dbReference>
<dbReference type="InterPro" id="IPR047043">
    <property type="entry name" value="BipA_III"/>
</dbReference>
<dbReference type="InterPro" id="IPR048876">
    <property type="entry name" value="BipA_C"/>
</dbReference>
<keyword evidence="4" id="KW-0963">Cytoplasm</keyword>
<dbReference type="PANTHER" id="PTHR42908:SF8">
    <property type="entry name" value="TR-TYPE G DOMAIN-CONTAINING PROTEIN"/>
    <property type="match status" value="1"/>
</dbReference>
<evidence type="ECO:0000256" key="3">
    <source>
        <dbReference type="ARBA" id="ARBA00048548"/>
    </source>
</evidence>
<dbReference type="EC" id="3.6.5.-" evidence="4"/>
<dbReference type="PANTHER" id="PTHR42908">
    <property type="entry name" value="TRANSLATION ELONGATION FACTOR-RELATED"/>
    <property type="match status" value="1"/>
</dbReference>
<evidence type="ECO:0000313" key="6">
    <source>
        <dbReference type="EMBL" id="VFK22089.1"/>
    </source>
</evidence>
<name>A0A450XEH9_9GAMM</name>
<dbReference type="GO" id="GO:0010467">
    <property type="term" value="P:gene expression"/>
    <property type="evidence" value="ECO:0007669"/>
    <property type="project" value="UniProtKB-ARBA"/>
</dbReference>
<dbReference type="GO" id="GO:0005829">
    <property type="term" value="C:cytosol"/>
    <property type="evidence" value="ECO:0007669"/>
    <property type="project" value="TreeGrafter"/>
</dbReference>
<evidence type="ECO:0000256" key="1">
    <source>
        <dbReference type="ARBA" id="ARBA00022741"/>
    </source>
</evidence>
<dbReference type="InterPro" id="IPR000795">
    <property type="entry name" value="T_Tr_GTP-bd_dom"/>
</dbReference>
<dbReference type="PROSITE" id="PS51722">
    <property type="entry name" value="G_TR_2"/>
    <property type="match status" value="1"/>
</dbReference>
<dbReference type="InterPro" id="IPR027417">
    <property type="entry name" value="P-loop_NTPase"/>
</dbReference>
<comment type="similarity">
    <text evidence="4">Belongs to the TRAFAC class translation factor GTPase superfamily. Classic translation factor GTPase family. BipA subfamily.</text>
</comment>
<evidence type="ECO:0000256" key="2">
    <source>
        <dbReference type="ARBA" id="ARBA00023134"/>
    </source>
</evidence>
<dbReference type="FunFam" id="3.30.70.870:FF:000003">
    <property type="entry name" value="GTP-binding protein TypA"/>
    <property type="match status" value="1"/>
</dbReference>
<dbReference type="FunFam" id="2.40.30.10:FF:000016">
    <property type="entry name" value="GTP-binding protein TypA"/>
    <property type="match status" value="1"/>
</dbReference>
<dbReference type="InterPro" id="IPR009000">
    <property type="entry name" value="Transl_B-barrel_sf"/>
</dbReference>
<dbReference type="PROSITE" id="PS00301">
    <property type="entry name" value="G_TR_1"/>
    <property type="match status" value="1"/>
</dbReference>
<dbReference type="InterPro" id="IPR042116">
    <property type="entry name" value="TypA/BipA_C"/>
</dbReference>
<dbReference type="SUPFAM" id="SSF54980">
    <property type="entry name" value="EF-G C-terminal domain-like"/>
    <property type="match status" value="2"/>
</dbReference>
<dbReference type="NCBIfam" id="TIGR01394">
    <property type="entry name" value="TypA_BipA"/>
    <property type="match status" value="1"/>
</dbReference>
<dbReference type="SUPFAM" id="SSF52540">
    <property type="entry name" value="P-loop containing nucleoside triphosphate hydrolases"/>
    <property type="match status" value="1"/>
</dbReference>
<evidence type="ECO:0000313" key="8">
    <source>
        <dbReference type="EMBL" id="VFK74394.1"/>
    </source>
</evidence>
<organism evidence="7">
    <name type="scientific">Candidatus Kentrum sp. MB</name>
    <dbReference type="NCBI Taxonomy" id="2138164"/>
    <lineage>
        <taxon>Bacteria</taxon>
        <taxon>Pseudomonadati</taxon>
        <taxon>Pseudomonadota</taxon>
        <taxon>Gammaproteobacteria</taxon>
        <taxon>Candidatus Kentrum</taxon>
    </lineage>
</organism>
<comment type="subcellular location">
    <subcellularLocation>
        <location evidence="4">Cytoplasm</location>
    </subcellularLocation>
    <text evidence="4">Binds to ribosomes.</text>
</comment>
<dbReference type="GO" id="GO:0009409">
    <property type="term" value="P:response to cold"/>
    <property type="evidence" value="ECO:0007669"/>
    <property type="project" value="UniProtKB-ARBA"/>
</dbReference>
<comment type="subunit">
    <text evidence="4">Monomer.</text>
</comment>
<dbReference type="HAMAP" id="MF_00849">
    <property type="entry name" value="BipA"/>
    <property type="match status" value="1"/>
</dbReference>
<comment type="function">
    <text evidence="4">A 50S ribosomal subunit assembly protein with GTPase activity, required for 50S subunit assembly at low temperatures, may also play a role in translation. Binds GTP and analogs. Binds the 70S ribosome between the 30S and 50S subunits, in a similar position as ribosome-bound EF-G; it contacts a number of ribosomal proteins, both rRNAs and the A-site tRNA.</text>
</comment>
<dbReference type="CDD" id="cd16263">
    <property type="entry name" value="BipA_III"/>
    <property type="match status" value="1"/>
</dbReference>
<dbReference type="Gene3D" id="3.30.70.870">
    <property type="entry name" value="Elongation Factor G (Translational Gtpase), domain 3"/>
    <property type="match status" value="1"/>
</dbReference>
<dbReference type="GO" id="GO:0097216">
    <property type="term" value="F:guanosine tetraphosphate binding"/>
    <property type="evidence" value="ECO:0007669"/>
    <property type="project" value="UniProtKB-ARBA"/>
</dbReference>
<keyword evidence="2 4" id="KW-0342">GTP-binding</keyword>
<accession>A0A450XEH9</accession>
<dbReference type="PRINTS" id="PR00315">
    <property type="entry name" value="ELONGATNFCT"/>
</dbReference>
<dbReference type="Pfam" id="PF00009">
    <property type="entry name" value="GTP_EFTU"/>
    <property type="match status" value="1"/>
</dbReference>
<dbReference type="Pfam" id="PF00679">
    <property type="entry name" value="EFG_C"/>
    <property type="match status" value="1"/>
</dbReference>
<dbReference type="InterPro" id="IPR004161">
    <property type="entry name" value="EFTu-like_2"/>
</dbReference>
<evidence type="ECO:0000256" key="4">
    <source>
        <dbReference type="HAMAP-Rule" id="MF_00849"/>
    </source>
</evidence>
<dbReference type="EMBL" id="CAADFQ010000004">
    <property type="protein sequence ID" value="VFK27703.1"/>
    <property type="molecule type" value="Genomic_DNA"/>
</dbReference>
<dbReference type="FunFam" id="3.40.50.300:FF:000055">
    <property type="entry name" value="GTP-binding protein TypA"/>
    <property type="match status" value="1"/>
</dbReference>
<keyword evidence="4" id="KW-0690">Ribosome biogenesis</keyword>
<comment type="catalytic activity">
    <reaction evidence="3 4">
        <text>GTP + H2O = GDP + phosphate + H(+)</text>
        <dbReference type="Rhea" id="RHEA:19669"/>
        <dbReference type="ChEBI" id="CHEBI:15377"/>
        <dbReference type="ChEBI" id="CHEBI:15378"/>
        <dbReference type="ChEBI" id="CHEBI:37565"/>
        <dbReference type="ChEBI" id="CHEBI:43474"/>
        <dbReference type="ChEBI" id="CHEBI:58189"/>
    </reaction>
</comment>
<dbReference type="GO" id="GO:0003924">
    <property type="term" value="F:GTPase activity"/>
    <property type="evidence" value="ECO:0007669"/>
    <property type="project" value="UniProtKB-UniRule"/>
</dbReference>
<dbReference type="CDD" id="cd01891">
    <property type="entry name" value="TypA_BipA"/>
    <property type="match status" value="1"/>
</dbReference>
<feature type="domain" description="Tr-type G" evidence="5">
    <location>
        <begin position="2"/>
        <end position="197"/>
    </location>
</feature>
<dbReference type="Gene3D" id="3.40.50.300">
    <property type="entry name" value="P-loop containing nucleotide triphosphate hydrolases"/>
    <property type="match status" value="1"/>
</dbReference>
<dbReference type="InterPro" id="IPR035647">
    <property type="entry name" value="EFG_III/V"/>
</dbReference>
<dbReference type="GO" id="GO:1990904">
    <property type="term" value="C:ribonucleoprotein complex"/>
    <property type="evidence" value="ECO:0007669"/>
    <property type="project" value="TreeGrafter"/>
</dbReference>
<feature type="binding site" evidence="4">
    <location>
        <begin position="127"/>
        <end position="130"/>
    </location>
    <ligand>
        <name>GTP</name>
        <dbReference type="ChEBI" id="CHEBI:37565"/>
    </ligand>
</feature>
<dbReference type="InterPro" id="IPR005225">
    <property type="entry name" value="Small_GTP-bd"/>
</dbReference>
<dbReference type="GO" id="GO:0005525">
    <property type="term" value="F:GTP binding"/>
    <property type="evidence" value="ECO:0007669"/>
    <property type="project" value="UniProtKB-UniRule"/>
</dbReference>
<dbReference type="FunFam" id="3.30.70.240:FF:000002">
    <property type="entry name" value="GTP-binding protein TypA"/>
    <property type="match status" value="1"/>
</dbReference>
<dbReference type="CDD" id="cd03710">
    <property type="entry name" value="BipA_TypA_C"/>
    <property type="match status" value="1"/>
</dbReference>
<dbReference type="CDD" id="cd03691">
    <property type="entry name" value="BipA_TypA_II"/>
    <property type="match status" value="1"/>
</dbReference>
<dbReference type="GO" id="GO:0000049">
    <property type="term" value="F:tRNA binding"/>
    <property type="evidence" value="ECO:0007669"/>
    <property type="project" value="UniProtKB-KW"/>
</dbReference>
<dbReference type="EMBL" id="CAADGH010000004">
    <property type="protein sequence ID" value="VFK74394.1"/>
    <property type="molecule type" value="Genomic_DNA"/>
</dbReference>
<dbReference type="InterPro" id="IPR031157">
    <property type="entry name" value="G_TR_CS"/>
</dbReference>
<dbReference type="Pfam" id="PF03144">
    <property type="entry name" value="GTP_EFTU_D2"/>
    <property type="match status" value="1"/>
</dbReference>
<dbReference type="InterPro" id="IPR006298">
    <property type="entry name" value="BipA"/>
</dbReference>
<gene>
    <name evidence="4" type="primary">bipA</name>
    <name evidence="6" type="ORF">BECKMB1821G_GA0114241_100140</name>
    <name evidence="8" type="ORF">BECKMB1821H_GA0114242_100442</name>
    <name evidence="7" type="ORF">BECKMB1821I_GA0114274_100442</name>
</gene>
<dbReference type="AlphaFoldDB" id="A0A450XEH9"/>
<reference evidence="7" key="1">
    <citation type="submission" date="2019-02" db="EMBL/GenBank/DDBJ databases">
        <authorList>
            <person name="Gruber-Vodicka R. H."/>
            <person name="Seah K. B. B."/>
        </authorList>
    </citation>
    <scope>NUCLEOTIDE SEQUENCE</scope>
    <source>
        <strain evidence="6">BECK_BZ197</strain>
        <strain evidence="8">BECK_BZ198</strain>
        <strain evidence="7">BECK_BZ199</strain>
    </source>
</reference>
<dbReference type="SUPFAM" id="SSF50447">
    <property type="entry name" value="Translation proteins"/>
    <property type="match status" value="1"/>
</dbReference>
<dbReference type="InterPro" id="IPR035651">
    <property type="entry name" value="BipA_V"/>
</dbReference>
<dbReference type="Pfam" id="PF21018">
    <property type="entry name" value="BipA_C"/>
    <property type="match status" value="1"/>
</dbReference>
<proteinExistence type="inferred from homology"/>
<keyword evidence="4" id="KW-0820">tRNA-binding</keyword>
<evidence type="ECO:0000313" key="7">
    <source>
        <dbReference type="EMBL" id="VFK27703.1"/>
    </source>
</evidence>